<evidence type="ECO:0000313" key="12">
    <source>
        <dbReference type="EMBL" id="POW05392.1"/>
    </source>
</evidence>
<evidence type="ECO:0000256" key="9">
    <source>
        <dbReference type="RuleBase" id="RU000416"/>
    </source>
</evidence>
<dbReference type="InterPro" id="IPR001025">
    <property type="entry name" value="BAH_dom"/>
</dbReference>
<dbReference type="InterPro" id="IPR043151">
    <property type="entry name" value="BAH_sf"/>
</dbReference>
<evidence type="ECO:0000313" key="13">
    <source>
        <dbReference type="Proteomes" id="UP000239156"/>
    </source>
</evidence>
<feature type="domain" description="BAH" evidence="11">
    <location>
        <begin position="379"/>
        <end position="504"/>
    </location>
</feature>
<feature type="active site" evidence="8">
    <location>
        <position position="866"/>
    </location>
</feature>
<evidence type="ECO:0000256" key="3">
    <source>
        <dbReference type="ARBA" id="ARBA00022603"/>
    </source>
</evidence>
<evidence type="ECO:0000256" key="7">
    <source>
        <dbReference type="ARBA" id="ARBA00023242"/>
    </source>
</evidence>
<dbReference type="InterPro" id="IPR029063">
    <property type="entry name" value="SAM-dependent_MTases_sf"/>
</dbReference>
<dbReference type="InterPro" id="IPR050390">
    <property type="entry name" value="C5-Methyltransferase"/>
</dbReference>
<dbReference type="EMBL" id="PKSL01000099">
    <property type="protein sequence ID" value="POW05392.1"/>
    <property type="molecule type" value="Genomic_DNA"/>
</dbReference>
<dbReference type="Gene3D" id="3.40.50.150">
    <property type="entry name" value="Vaccinia Virus protein VP39"/>
    <property type="match status" value="1"/>
</dbReference>
<keyword evidence="4 8" id="KW-0808">Transferase</keyword>
<dbReference type="EC" id="2.1.1.37" evidence="2"/>
<keyword evidence="7" id="KW-0539">Nucleus</keyword>
<feature type="region of interest" description="Disordered" evidence="10">
    <location>
        <begin position="1253"/>
        <end position="1277"/>
    </location>
</feature>
<keyword evidence="13" id="KW-1185">Reference proteome</keyword>
<feature type="compositionally biased region" description="Low complexity" evidence="10">
    <location>
        <begin position="179"/>
        <end position="211"/>
    </location>
</feature>
<keyword evidence="6" id="KW-0238">DNA-binding</keyword>
<evidence type="ECO:0000256" key="8">
    <source>
        <dbReference type="PROSITE-ProRule" id="PRU01016"/>
    </source>
</evidence>
<dbReference type="Pfam" id="PF00145">
    <property type="entry name" value="DNA_methylase"/>
    <property type="match status" value="1"/>
</dbReference>
<dbReference type="PANTHER" id="PTHR10629:SF52">
    <property type="entry name" value="DNA (CYTOSINE-5)-METHYLTRANSFERASE 1"/>
    <property type="match status" value="1"/>
</dbReference>
<dbReference type="PRINTS" id="PR00105">
    <property type="entry name" value="C5METTRFRASE"/>
</dbReference>
<dbReference type="VEuPathDB" id="FungiDB:PSHT_07310"/>
<keyword evidence="3 8" id="KW-0489">Methyltransferase</keyword>
<dbReference type="PROSITE" id="PS51038">
    <property type="entry name" value="BAH"/>
    <property type="match status" value="2"/>
</dbReference>
<dbReference type="SMART" id="SM00439">
    <property type="entry name" value="BAH"/>
    <property type="match status" value="1"/>
</dbReference>
<feature type="domain" description="BAH" evidence="11">
    <location>
        <begin position="562"/>
        <end position="711"/>
    </location>
</feature>
<dbReference type="GO" id="GO:0003886">
    <property type="term" value="F:DNA (cytosine-5-)-methyltransferase activity"/>
    <property type="evidence" value="ECO:0007669"/>
    <property type="project" value="UniProtKB-EC"/>
</dbReference>
<evidence type="ECO:0000256" key="2">
    <source>
        <dbReference type="ARBA" id="ARBA00011975"/>
    </source>
</evidence>
<name>A0A2S4V779_9BASI</name>
<dbReference type="GO" id="GO:0005634">
    <property type="term" value="C:nucleus"/>
    <property type="evidence" value="ECO:0007669"/>
    <property type="project" value="UniProtKB-SubCell"/>
</dbReference>
<evidence type="ECO:0000256" key="1">
    <source>
        <dbReference type="ARBA" id="ARBA00004123"/>
    </source>
</evidence>
<dbReference type="VEuPathDB" id="FungiDB:PSTT_09726"/>
<dbReference type="Gene3D" id="2.30.30.490">
    <property type="match status" value="2"/>
</dbReference>
<comment type="similarity">
    <text evidence="8 9">Belongs to the class I-like SAM-binding methyltransferase superfamily. C5-methyltransferase family.</text>
</comment>
<dbReference type="SUPFAM" id="SSF53335">
    <property type="entry name" value="S-adenosyl-L-methionine-dependent methyltransferases"/>
    <property type="match status" value="1"/>
</dbReference>
<evidence type="ECO:0000256" key="10">
    <source>
        <dbReference type="SAM" id="MobiDB-lite"/>
    </source>
</evidence>
<dbReference type="GO" id="GO:0032259">
    <property type="term" value="P:methylation"/>
    <property type="evidence" value="ECO:0007669"/>
    <property type="project" value="UniProtKB-KW"/>
</dbReference>
<evidence type="ECO:0000256" key="5">
    <source>
        <dbReference type="ARBA" id="ARBA00022691"/>
    </source>
</evidence>
<proteinExistence type="inferred from homology"/>
<dbReference type="PROSITE" id="PS51679">
    <property type="entry name" value="SAM_MT_C5"/>
    <property type="match status" value="1"/>
</dbReference>
<keyword evidence="5 8" id="KW-0949">S-adenosyl-L-methionine</keyword>
<feature type="region of interest" description="Disordered" evidence="10">
    <location>
        <begin position="179"/>
        <end position="312"/>
    </location>
</feature>
<dbReference type="Gene3D" id="3.90.120.10">
    <property type="entry name" value="DNA Methylase, subunit A, domain 2"/>
    <property type="match status" value="1"/>
</dbReference>
<feature type="compositionally biased region" description="Basic and acidic residues" evidence="10">
    <location>
        <begin position="1253"/>
        <end position="1262"/>
    </location>
</feature>
<dbReference type="GO" id="GO:0044027">
    <property type="term" value="P:negative regulation of gene expression via chromosomal CpG island methylation"/>
    <property type="evidence" value="ECO:0007669"/>
    <property type="project" value="TreeGrafter"/>
</dbReference>
<feature type="region of interest" description="Disordered" evidence="10">
    <location>
        <begin position="1056"/>
        <end position="1078"/>
    </location>
</feature>
<evidence type="ECO:0000256" key="6">
    <source>
        <dbReference type="ARBA" id="ARBA00023125"/>
    </source>
</evidence>
<dbReference type="InterPro" id="IPR001525">
    <property type="entry name" value="C5_MeTfrase"/>
</dbReference>
<evidence type="ECO:0000259" key="11">
    <source>
        <dbReference type="PROSITE" id="PS51038"/>
    </source>
</evidence>
<protein>
    <recommendedName>
        <fullName evidence="2">DNA (cytosine-5-)-methyltransferase</fullName>
        <ecNumber evidence="2">2.1.1.37</ecNumber>
    </recommendedName>
</protein>
<comment type="subcellular location">
    <subcellularLocation>
        <location evidence="1">Nucleus</location>
    </subcellularLocation>
</comment>
<reference evidence="12" key="1">
    <citation type="submission" date="2017-12" db="EMBL/GenBank/DDBJ databases">
        <title>Gene loss provides genomic basis for host adaptation in cereal stripe rust fungi.</title>
        <authorList>
            <person name="Xia C."/>
        </authorList>
    </citation>
    <scope>NUCLEOTIDE SEQUENCE [LARGE SCALE GENOMIC DNA]</scope>
    <source>
        <strain evidence="12">93-210</strain>
    </source>
</reference>
<comment type="caution">
    <text evidence="12">The sequence shown here is derived from an EMBL/GenBank/DDBJ whole genome shotgun (WGS) entry which is preliminary data.</text>
</comment>
<organism evidence="12 13">
    <name type="scientific">Puccinia striiformis</name>
    <dbReference type="NCBI Taxonomy" id="27350"/>
    <lineage>
        <taxon>Eukaryota</taxon>
        <taxon>Fungi</taxon>
        <taxon>Dikarya</taxon>
        <taxon>Basidiomycota</taxon>
        <taxon>Pucciniomycotina</taxon>
        <taxon>Pucciniomycetes</taxon>
        <taxon>Pucciniales</taxon>
        <taxon>Pucciniaceae</taxon>
        <taxon>Puccinia</taxon>
    </lineage>
</organism>
<evidence type="ECO:0000256" key="4">
    <source>
        <dbReference type="ARBA" id="ARBA00022679"/>
    </source>
</evidence>
<feature type="compositionally biased region" description="Pro residues" evidence="10">
    <location>
        <begin position="236"/>
        <end position="247"/>
    </location>
</feature>
<dbReference type="GO" id="GO:0003682">
    <property type="term" value="F:chromatin binding"/>
    <property type="evidence" value="ECO:0007669"/>
    <property type="project" value="InterPro"/>
</dbReference>
<dbReference type="GO" id="GO:0003677">
    <property type="term" value="F:DNA binding"/>
    <property type="evidence" value="ECO:0007669"/>
    <property type="project" value="UniProtKB-KW"/>
</dbReference>
<dbReference type="PANTHER" id="PTHR10629">
    <property type="entry name" value="CYTOSINE-SPECIFIC METHYLTRANSFERASE"/>
    <property type="match status" value="1"/>
</dbReference>
<dbReference type="Proteomes" id="UP000239156">
    <property type="component" value="Unassembled WGS sequence"/>
</dbReference>
<accession>A0A2S4V779</accession>
<gene>
    <name evidence="12" type="ORF">PSTT_09726</name>
</gene>
<feature type="non-terminal residue" evidence="12">
    <location>
        <position position="1"/>
    </location>
</feature>
<sequence length="1345" mass="152910">SSKYGGAFIVEACCARKGDDIWIDSQDWRNQYLPSNSLDLLLGVVDGVTAARVVASETGDSPIGTALIIRRDSRSGDRYCQSKSLTLRYHYYSISLAGSTKWQLRRRHRLVKRRYQSLTTASTRQVKLPTLSYAKIISKKTTIEIQLKTQDQDIERNQPTASQARSESLRTIRQVTMITPNSSTTSTRTTASTPSTAPTITPSTSISSSASFNDRKRKQPTIDPPKKRLYAVRVLIPPPPPGLPPCPSRFKKTKKNTKPAQTPNPVGRDLSPTRVPVDEPAQDPDFIPSANEEEEEEAQSEPECTGRKRYTGPDDPTAVLPLIYERFKVYFDCLKPVSNDSLDSIHHRNPLSTTPQSSFRFDTHLDQDEIHWPASRPWKVSQNGEDFYQAVKIRSHSIKVDFVVCCLRKTGCERFLVRALFERDQVKYFHGTWLQKACHSFVGASAETLELLLVDECDEIALTQVIGIDKVVWIASDKAEPPPQDTFYCRFHWKPTNASFVDLPCVRKPNPPNPITSSQSLCSTCVAVPKEIEWLTDPTTGEILLGKTDQYESLGFVLRGSETYRLNDFVRVSDPSSSKPQLIGQIVEICGIRANPNADKTIILDDAPFRPPPEVYSKLASLRRPVITIRKYQRKPWFGTEINSNGFLDDRRLWITNHEHLVDVRNQLQGHCEIIHLAKDNDSQYLTLGSAHNVSEDSIVERDNCFYSILPTRRQQKYNCSVPDIDDSWKASLRSREPEWVQIESESQEEQYKDLVKDYGCGKIRHLELFGGIGSMSVALIELGLTSQDETTFIDFSIPACQTLSTNFPRSTVICADVNEVFELMITGKTDTGRDFLVDRRTGKIVHVNQLPRPGDFDLITAGFPCGSHSTLNVLRRANDSKNALCATALSFIAYLKPDYLFFENVRGLLKTRFINPSDDSVLDKAFLRIICGTLITLGYQVRFGVLQAVQFGSPQARRRIIFAGTRHGLTSVKLPEPTHHFPDESLAILLPTNDKPSETDNQNLIRADYRSESRILMIGFDEFEYVSKPMNRYQLWLRKPLEWTPLVDTFIPKNPRMNGGSMVQSSRHQDHVDDETGSDCRIRNWHVTPKFSSKITERICHIPLKPHADYRHLPKPLRLKNLNRCKNPRDFDGNYGRLGFQDQFNTVITRMLPQNQNKCGTILHPKQNRTLSLLEAQRAQGFPDRYKLEPAASKRKVDETVNEQLFKLVGNSIPIQISMSLSKSLLKAREEDYMKSKRYKIKTESIKVEDIPPKELDEKLTQGKGKQRQRQDHEDEEMIEINRANRKLTPVTSTISQKNLNIPDIMNPHNTVDQFDYLRTCIDCLDLVDLYIDQLRSSTSSHSS</sequence>
<dbReference type="NCBIfam" id="TIGR00675">
    <property type="entry name" value="dcm"/>
    <property type="match status" value="1"/>
</dbReference>
<feature type="compositionally biased region" description="Acidic residues" evidence="10">
    <location>
        <begin position="291"/>
        <end position="300"/>
    </location>
</feature>